<dbReference type="Proteomes" id="UP000825933">
    <property type="component" value="Unassembled WGS sequence"/>
</dbReference>
<evidence type="ECO:0000256" key="1">
    <source>
        <dbReference type="SAM" id="Phobius"/>
    </source>
</evidence>
<dbReference type="Gene3D" id="3.30.110.70">
    <property type="entry name" value="Hypothetical protein apc22750. Chain B"/>
    <property type="match status" value="1"/>
</dbReference>
<comment type="caution">
    <text evidence="2">The sequence shown here is derived from an EMBL/GenBank/DDBJ whole genome shotgun (WGS) entry which is preliminary data.</text>
</comment>
<reference evidence="3" key="1">
    <citation type="journal article" date="2022" name="Microbiol. Resour. Announc.">
        <title>Draft Genome Sequence of a Methanogenic Archaeon from West Spitsbergen Permafrost.</title>
        <authorList>
            <person name="Trubitsyn V."/>
            <person name="Rivkina E."/>
            <person name="Shcherbakova V."/>
        </authorList>
    </citation>
    <scope>NUCLEOTIDE SEQUENCE [LARGE SCALE GENOMIC DNA]</scope>
    <source>
        <strain evidence="3">VT</strain>
    </source>
</reference>
<keyword evidence="3" id="KW-1185">Reference proteome</keyword>
<evidence type="ECO:0000313" key="3">
    <source>
        <dbReference type="Proteomes" id="UP000825933"/>
    </source>
</evidence>
<sequence length="277" mass="29989">MASVTKSLIEKRWAITAIVLGILVGFFSAYLCIYFHLIIFGFNIMYIVSPLAAGFVETVIARRKYGKSTGAISAILTFIIINIYGWIILGIITNNPATLSLITIIAIILTIQAAFPILMNYILFVVGLGIIKKLVAFMVFLPSKIRGTTMEEETQGTVEPPADEIFLDKLDIPLLSIPPIDGGRVKKSIGLVIGEAVAQETETDGFVEKLSKINEPTKLADYNLGDARKVAITRMFENAKALGANTVVDVSLDYNSMGGFQGSALIVTATGTAVIYE</sequence>
<dbReference type="Pfam" id="PF01906">
    <property type="entry name" value="YbjQ_1"/>
    <property type="match status" value="1"/>
</dbReference>
<dbReference type="SUPFAM" id="SSF117782">
    <property type="entry name" value="YbjQ-like"/>
    <property type="match status" value="1"/>
</dbReference>
<keyword evidence="1" id="KW-1133">Transmembrane helix</keyword>
<name>A0A8T5V0F2_9EURY</name>
<feature type="transmembrane region" description="Helical" evidence="1">
    <location>
        <begin position="12"/>
        <end position="31"/>
    </location>
</feature>
<organism evidence="2 3">
    <name type="scientific">Methanobacterium spitsbergense</name>
    <dbReference type="NCBI Taxonomy" id="2874285"/>
    <lineage>
        <taxon>Archaea</taxon>
        <taxon>Methanobacteriati</taxon>
        <taxon>Methanobacteriota</taxon>
        <taxon>Methanomada group</taxon>
        <taxon>Methanobacteria</taxon>
        <taxon>Methanobacteriales</taxon>
        <taxon>Methanobacteriaceae</taxon>
        <taxon>Methanobacterium</taxon>
    </lineage>
</organism>
<dbReference type="EMBL" id="JAIOUQ010000013">
    <property type="protein sequence ID" value="MBZ2166493.1"/>
    <property type="molecule type" value="Genomic_DNA"/>
</dbReference>
<feature type="transmembrane region" description="Helical" evidence="1">
    <location>
        <begin position="72"/>
        <end position="92"/>
    </location>
</feature>
<evidence type="ECO:0000313" key="2">
    <source>
        <dbReference type="EMBL" id="MBZ2166493.1"/>
    </source>
</evidence>
<dbReference type="InterPro" id="IPR035439">
    <property type="entry name" value="UPF0145_dom_sf"/>
</dbReference>
<keyword evidence="1" id="KW-0812">Transmembrane</keyword>
<protein>
    <submittedName>
        <fullName evidence="2">Heavy metal-binding domain-containing protein</fullName>
    </submittedName>
</protein>
<dbReference type="AlphaFoldDB" id="A0A8T5V0F2"/>
<keyword evidence="1" id="KW-0472">Membrane</keyword>
<dbReference type="PANTHER" id="PTHR34068">
    <property type="entry name" value="UPF0145 PROTEIN YBJQ"/>
    <property type="match status" value="1"/>
</dbReference>
<accession>A0A8T5V0F2</accession>
<feature type="transmembrane region" description="Helical" evidence="1">
    <location>
        <begin position="37"/>
        <end position="60"/>
    </location>
</feature>
<proteinExistence type="predicted"/>
<gene>
    <name evidence="2" type="ORF">K8N75_10640</name>
</gene>
<dbReference type="PANTHER" id="PTHR34068:SF1">
    <property type="entry name" value="UPF0145 PROTEIN YBJQ"/>
    <property type="match status" value="1"/>
</dbReference>
<feature type="transmembrane region" description="Helical" evidence="1">
    <location>
        <begin position="98"/>
        <end position="115"/>
    </location>
</feature>
<dbReference type="InterPro" id="IPR002765">
    <property type="entry name" value="UPF0145_YbjQ-like"/>
</dbReference>